<name>A0A2N5DSQ9_9GAMM</name>
<gene>
    <name evidence="1" type="ORF">CYR55_22950</name>
</gene>
<sequence length="46" mass="5552">EAIESFVSYMPVSDGYDPSVHSHRENTERLFRKWQTYLDQESIKFK</sequence>
<dbReference type="AlphaFoldDB" id="A0A2N5DSQ9"/>
<keyword evidence="2" id="KW-1185">Reference proteome</keyword>
<dbReference type="Proteomes" id="UP000234240">
    <property type="component" value="Unassembled WGS sequence"/>
</dbReference>
<dbReference type="RefSeq" id="WP_146001047.1">
    <property type="nucleotide sequence ID" value="NZ_PJZF01000082.1"/>
</dbReference>
<dbReference type="OrthoDB" id="8480728at2"/>
<accession>A0A2N5DSQ9</accession>
<reference evidence="1 2" key="1">
    <citation type="submission" date="2017-12" db="EMBL/GenBank/DDBJ databases">
        <title>Characterization of six clinical isolates of Enterochimera gen. nov., a novel genus of the Yersiniaciae family and the three species Enterochimera arupensis sp. nov., Enterochimera coloradensis sp. nov, and Enterochimera californica sp. nov.</title>
        <authorList>
            <person name="Rossi A."/>
            <person name="Fisher M."/>
        </authorList>
    </citation>
    <scope>NUCLEOTIDE SEQUENCE [LARGE SCALE GENOMIC DNA]</scope>
    <source>
        <strain evidence="2">2015-Iso6</strain>
    </source>
</reference>
<feature type="non-terminal residue" evidence="1">
    <location>
        <position position="1"/>
    </location>
</feature>
<comment type="caution">
    <text evidence="1">The sequence shown here is derived from an EMBL/GenBank/DDBJ whole genome shotgun (WGS) entry which is preliminary data.</text>
</comment>
<dbReference type="EMBL" id="PJZF01000082">
    <property type="protein sequence ID" value="PLR29173.1"/>
    <property type="molecule type" value="Genomic_DNA"/>
</dbReference>
<evidence type="ECO:0000313" key="1">
    <source>
        <dbReference type="EMBL" id="PLR29173.1"/>
    </source>
</evidence>
<evidence type="ECO:0000313" key="2">
    <source>
        <dbReference type="Proteomes" id="UP000234240"/>
    </source>
</evidence>
<dbReference type="Pfam" id="PF10004">
    <property type="entry name" value="DUF2247"/>
    <property type="match status" value="1"/>
</dbReference>
<organism evidence="1 2">
    <name type="scientific">Chimaeribacter californicus</name>
    <dbReference type="NCBI Taxonomy" id="2060067"/>
    <lineage>
        <taxon>Bacteria</taxon>
        <taxon>Pseudomonadati</taxon>
        <taxon>Pseudomonadota</taxon>
        <taxon>Gammaproteobacteria</taxon>
        <taxon>Enterobacterales</taxon>
        <taxon>Yersiniaceae</taxon>
        <taxon>Chimaeribacter</taxon>
    </lineage>
</organism>
<proteinExistence type="predicted"/>
<protein>
    <submittedName>
        <fullName evidence="1">DUF2247 domain-containing protein</fullName>
    </submittedName>
</protein>
<dbReference type="InterPro" id="IPR016630">
    <property type="entry name" value="UCP015278"/>
</dbReference>